<keyword evidence="10 13" id="KW-0137">Centromere</keyword>
<keyword evidence="15" id="KW-1185">Reference proteome</keyword>
<gene>
    <name evidence="14" type="ORF">NDU88_004381</name>
</gene>
<evidence type="ECO:0000313" key="15">
    <source>
        <dbReference type="Proteomes" id="UP001066276"/>
    </source>
</evidence>
<protein>
    <recommendedName>
        <fullName evidence="2 13">Kinetochore protein Spc24</fullName>
    </recommendedName>
</protein>
<proteinExistence type="inferred from homology"/>
<name>A0AAV7T8C3_PLEWA</name>
<evidence type="ECO:0000256" key="9">
    <source>
        <dbReference type="ARBA" id="ARBA00023306"/>
    </source>
</evidence>
<keyword evidence="5 13" id="KW-0498">Mitosis</keyword>
<dbReference type="Pfam" id="PF08286">
    <property type="entry name" value="Spc24"/>
    <property type="match status" value="1"/>
</dbReference>
<keyword evidence="3 13" id="KW-0158">Chromosome</keyword>
<reference evidence="14" key="1">
    <citation type="journal article" date="2022" name="bioRxiv">
        <title>Sequencing and chromosome-scale assembly of the giantPleurodeles waltlgenome.</title>
        <authorList>
            <person name="Brown T."/>
            <person name="Elewa A."/>
            <person name="Iarovenko S."/>
            <person name="Subramanian E."/>
            <person name="Araus A.J."/>
            <person name="Petzold A."/>
            <person name="Susuki M."/>
            <person name="Suzuki K.-i.T."/>
            <person name="Hayashi T."/>
            <person name="Toyoda A."/>
            <person name="Oliveira C."/>
            <person name="Osipova E."/>
            <person name="Leigh N.D."/>
            <person name="Simon A."/>
            <person name="Yun M.H."/>
        </authorList>
    </citation>
    <scope>NUCLEOTIDE SEQUENCE</scope>
    <source>
        <strain evidence="14">20211129_DDA</strain>
        <tissue evidence="14">Liver</tissue>
    </source>
</reference>
<evidence type="ECO:0000256" key="2">
    <source>
        <dbReference type="ARBA" id="ARBA00013690"/>
    </source>
</evidence>
<evidence type="ECO:0000256" key="13">
    <source>
        <dbReference type="RuleBase" id="RU368011"/>
    </source>
</evidence>
<evidence type="ECO:0000256" key="5">
    <source>
        <dbReference type="ARBA" id="ARBA00022776"/>
    </source>
</evidence>
<dbReference type="PANTHER" id="PTHR22142:SF2">
    <property type="entry name" value="KINETOCHORE PROTEIN SPC24"/>
    <property type="match status" value="1"/>
</dbReference>
<dbReference type="Gene3D" id="3.30.160.570">
    <property type="entry name" value="Ncd80 complex, Spc24 subunit"/>
    <property type="match status" value="1"/>
</dbReference>
<dbReference type="FunFam" id="3.30.160.570:FF:000001">
    <property type="entry name" value="SPC24, NDC80 kinetochore complex component"/>
    <property type="match status" value="1"/>
</dbReference>
<evidence type="ECO:0000313" key="14">
    <source>
        <dbReference type="EMBL" id="KAJ1172536.1"/>
    </source>
</evidence>
<keyword evidence="9 13" id="KW-0131">Cell cycle</keyword>
<dbReference type="GO" id="GO:0005634">
    <property type="term" value="C:nucleus"/>
    <property type="evidence" value="ECO:0007669"/>
    <property type="project" value="UniProtKB-SubCell"/>
</dbReference>
<comment type="subcellular location">
    <subcellularLocation>
        <location evidence="13">Nucleus</location>
    </subcellularLocation>
    <subcellularLocation>
        <location evidence="13">Chromosome</location>
        <location evidence="13">Centromere</location>
        <location evidence="13">Kinetochore</location>
    </subcellularLocation>
</comment>
<dbReference type="Proteomes" id="UP001066276">
    <property type="component" value="Chromosome 4_1"/>
</dbReference>
<dbReference type="AlphaFoldDB" id="A0AAV7T8C3"/>
<dbReference type="GO" id="GO:0008017">
    <property type="term" value="F:microtubule binding"/>
    <property type="evidence" value="ECO:0007669"/>
    <property type="project" value="TreeGrafter"/>
</dbReference>
<comment type="caution">
    <text evidence="14">The sequence shown here is derived from an EMBL/GenBank/DDBJ whole genome shotgun (WGS) entry which is preliminary data.</text>
</comment>
<dbReference type="PANTHER" id="PTHR22142">
    <property type="match status" value="1"/>
</dbReference>
<keyword evidence="8 13" id="KW-0539">Nucleus</keyword>
<organism evidence="14 15">
    <name type="scientific">Pleurodeles waltl</name>
    <name type="common">Iberian ribbed newt</name>
    <dbReference type="NCBI Taxonomy" id="8319"/>
    <lineage>
        <taxon>Eukaryota</taxon>
        <taxon>Metazoa</taxon>
        <taxon>Chordata</taxon>
        <taxon>Craniata</taxon>
        <taxon>Vertebrata</taxon>
        <taxon>Euteleostomi</taxon>
        <taxon>Amphibia</taxon>
        <taxon>Batrachia</taxon>
        <taxon>Caudata</taxon>
        <taxon>Salamandroidea</taxon>
        <taxon>Salamandridae</taxon>
        <taxon>Pleurodelinae</taxon>
        <taxon>Pleurodeles</taxon>
    </lineage>
</organism>
<dbReference type="InterPro" id="IPR013252">
    <property type="entry name" value="Ndc80_Spc24"/>
</dbReference>
<evidence type="ECO:0000256" key="3">
    <source>
        <dbReference type="ARBA" id="ARBA00022454"/>
    </source>
</evidence>
<evidence type="ECO:0000256" key="6">
    <source>
        <dbReference type="ARBA" id="ARBA00022838"/>
    </source>
</evidence>
<evidence type="ECO:0000256" key="4">
    <source>
        <dbReference type="ARBA" id="ARBA00022618"/>
    </source>
</evidence>
<evidence type="ECO:0000256" key="10">
    <source>
        <dbReference type="ARBA" id="ARBA00023328"/>
    </source>
</evidence>
<comment type="function">
    <text evidence="11">Acts as a component of the essential kinetochore-associated NDC80 complex, which is required for chromosome segregation and spindle checkpoint activity. Required for kinetochore integrity and the organization of stable microtubule binding sites in the outer plate of the kinetochore. The NDC80 complex synergistically enhances the affinity of the SKA1 complex for microtubules and may allow the NDC80 complex to track depolymerizing microtubules.</text>
</comment>
<dbReference type="GO" id="GO:0031262">
    <property type="term" value="C:Ndc80 complex"/>
    <property type="evidence" value="ECO:0007669"/>
    <property type="project" value="TreeGrafter"/>
</dbReference>
<comment type="similarity">
    <text evidence="1 13">Belongs to the SPC24 family.</text>
</comment>
<evidence type="ECO:0000256" key="1">
    <source>
        <dbReference type="ARBA" id="ARBA00007804"/>
    </source>
</evidence>
<keyword evidence="7" id="KW-0175">Coiled coil</keyword>
<dbReference type="EMBL" id="JANPWB010000007">
    <property type="protein sequence ID" value="KAJ1172536.1"/>
    <property type="molecule type" value="Genomic_DNA"/>
</dbReference>
<comment type="subunit">
    <text evidence="12">Component of the NDC80 complex, which is composed of ndc80, cdca1, spbc24 and spbc25. The NDC80 complex interacts with mis12 and zwint.</text>
</comment>
<evidence type="ECO:0000256" key="7">
    <source>
        <dbReference type="ARBA" id="ARBA00023054"/>
    </source>
</evidence>
<evidence type="ECO:0000256" key="12">
    <source>
        <dbReference type="ARBA" id="ARBA00065771"/>
    </source>
</evidence>
<dbReference type="GO" id="GO:0007059">
    <property type="term" value="P:chromosome segregation"/>
    <property type="evidence" value="ECO:0007669"/>
    <property type="project" value="TreeGrafter"/>
</dbReference>
<sequence>MEAEMQQMQQEVNEDTTEVIPSARYLAQLYHKVTKIDWDYSAEPTLIKGIHYGGDIAQPINIDSTKHSKSFICDYLWSLLPTDW</sequence>
<accession>A0AAV7T8C3</accession>
<keyword evidence="4 13" id="KW-0132">Cell division</keyword>
<evidence type="ECO:0000256" key="11">
    <source>
        <dbReference type="ARBA" id="ARBA00045419"/>
    </source>
</evidence>
<evidence type="ECO:0000256" key="8">
    <source>
        <dbReference type="ARBA" id="ARBA00023242"/>
    </source>
</evidence>
<dbReference type="GO" id="GO:0051301">
    <property type="term" value="P:cell division"/>
    <property type="evidence" value="ECO:0007669"/>
    <property type="project" value="UniProtKB-UniRule"/>
</dbReference>
<dbReference type="CDD" id="cd11565">
    <property type="entry name" value="RWD_Spc24"/>
    <property type="match status" value="1"/>
</dbReference>
<keyword evidence="6 13" id="KW-0995">Kinetochore</keyword>